<dbReference type="InterPro" id="IPR001727">
    <property type="entry name" value="GDT1-like"/>
</dbReference>
<accession>A0A8H7RVR6</accession>
<feature type="transmembrane region" description="Helical" evidence="6">
    <location>
        <begin position="80"/>
        <end position="103"/>
    </location>
</feature>
<feature type="transmembrane region" description="Helical" evidence="6">
    <location>
        <begin position="142"/>
        <end position="160"/>
    </location>
</feature>
<keyword evidence="9" id="KW-1185">Reference proteome</keyword>
<comment type="caution">
    <text evidence="6">Lacks conserved residue(s) required for the propagation of feature annotation.</text>
</comment>
<dbReference type="EMBL" id="JAEPRB010000263">
    <property type="protein sequence ID" value="KAG2217924.1"/>
    <property type="molecule type" value="Genomic_DNA"/>
</dbReference>
<dbReference type="GO" id="GO:0005384">
    <property type="term" value="F:manganese ion transmembrane transporter activity"/>
    <property type="evidence" value="ECO:0007669"/>
    <property type="project" value="TreeGrafter"/>
</dbReference>
<keyword evidence="3 6" id="KW-0812">Transmembrane</keyword>
<comment type="caution">
    <text evidence="8">The sequence shown here is derived from an EMBL/GenBank/DDBJ whole genome shotgun (WGS) entry which is preliminary data.</text>
</comment>
<dbReference type="AlphaFoldDB" id="A0A8H7RVR6"/>
<gene>
    <name evidence="8" type="ORF">INT45_012587</name>
</gene>
<feature type="non-terminal residue" evidence="8">
    <location>
        <position position="1"/>
    </location>
</feature>
<sequence>MFLRLLILLLFIGIFLHPSFSSLATPIDENDYLPIQPSSTTPSIIKNPLFYINNTFTSDDDDTTTTLFIHNKDDQEEESLIASLLMIGISEIGDKTFLIAAIMAMKHSRWAVFIGSFSALSIMAIVSTLLGRVVPNFIPKSYTNMIAAILFFIFGLRMAWEAYHMKQQHQQQQPDNNNGVVIDIDNNNNNSENKMEEYNNLISQEEEEGEEGEEIRQQKQQRKQQPVLIEAFILTFLGEWGDKSQISTIALAASNNVLWVAIGVIIGHAICTALAVLGGRLIADRISVRT</sequence>
<dbReference type="GO" id="GO:0016020">
    <property type="term" value="C:membrane"/>
    <property type="evidence" value="ECO:0007669"/>
    <property type="project" value="UniProtKB-SubCell"/>
</dbReference>
<reference evidence="8 9" key="1">
    <citation type="submission" date="2020-12" db="EMBL/GenBank/DDBJ databases">
        <title>Metabolic potential, ecology and presence of endohyphal bacteria is reflected in genomic diversity of Mucoromycotina.</title>
        <authorList>
            <person name="Muszewska A."/>
            <person name="Okrasinska A."/>
            <person name="Steczkiewicz K."/>
            <person name="Drgas O."/>
            <person name="Orlowska M."/>
            <person name="Perlinska-Lenart U."/>
            <person name="Aleksandrzak-Piekarczyk T."/>
            <person name="Szatraj K."/>
            <person name="Zielenkiewicz U."/>
            <person name="Pilsyk S."/>
            <person name="Malc E."/>
            <person name="Mieczkowski P."/>
            <person name="Kruszewska J.S."/>
            <person name="Biernat P."/>
            <person name="Pawlowska J."/>
        </authorList>
    </citation>
    <scope>NUCLEOTIDE SEQUENCE [LARGE SCALE GENOMIC DNA]</scope>
    <source>
        <strain evidence="8 9">CBS 142.35</strain>
    </source>
</reference>
<dbReference type="InterPro" id="IPR049555">
    <property type="entry name" value="GDT1-like_CS"/>
</dbReference>
<keyword evidence="4 6" id="KW-1133">Transmembrane helix</keyword>
<keyword evidence="6" id="KW-0732">Signal</keyword>
<evidence type="ECO:0000256" key="4">
    <source>
        <dbReference type="ARBA" id="ARBA00022989"/>
    </source>
</evidence>
<evidence type="ECO:0000313" key="9">
    <source>
        <dbReference type="Proteomes" id="UP000646827"/>
    </source>
</evidence>
<protein>
    <recommendedName>
        <fullName evidence="6">GDT1 family protein</fullName>
    </recommendedName>
</protein>
<feature type="compositionally biased region" description="Low complexity" evidence="7">
    <location>
        <begin position="169"/>
        <end position="192"/>
    </location>
</feature>
<feature type="chain" id="PRO_5034448266" description="GDT1 family protein" evidence="6">
    <location>
        <begin position="22"/>
        <end position="290"/>
    </location>
</feature>
<feature type="transmembrane region" description="Helical" evidence="6">
    <location>
        <begin position="257"/>
        <end position="283"/>
    </location>
</feature>
<comment type="subcellular location">
    <subcellularLocation>
        <location evidence="1 6">Membrane</location>
        <topology evidence="1 6">Multi-pass membrane protein</topology>
    </subcellularLocation>
</comment>
<evidence type="ECO:0000256" key="2">
    <source>
        <dbReference type="ARBA" id="ARBA00009190"/>
    </source>
</evidence>
<feature type="transmembrane region" description="Helical" evidence="6">
    <location>
        <begin position="110"/>
        <end position="130"/>
    </location>
</feature>
<dbReference type="Proteomes" id="UP000646827">
    <property type="component" value="Unassembled WGS sequence"/>
</dbReference>
<feature type="region of interest" description="Disordered" evidence="7">
    <location>
        <begin position="169"/>
        <end position="193"/>
    </location>
</feature>
<dbReference type="OrthoDB" id="442680at2759"/>
<dbReference type="GO" id="GO:0005794">
    <property type="term" value="C:Golgi apparatus"/>
    <property type="evidence" value="ECO:0007669"/>
    <property type="project" value="TreeGrafter"/>
</dbReference>
<evidence type="ECO:0000256" key="1">
    <source>
        <dbReference type="ARBA" id="ARBA00004141"/>
    </source>
</evidence>
<dbReference type="GO" id="GO:0032468">
    <property type="term" value="P:Golgi calcium ion homeostasis"/>
    <property type="evidence" value="ECO:0007669"/>
    <property type="project" value="TreeGrafter"/>
</dbReference>
<proteinExistence type="inferred from homology"/>
<evidence type="ECO:0000256" key="6">
    <source>
        <dbReference type="RuleBase" id="RU365102"/>
    </source>
</evidence>
<name>A0A8H7RVR6_9FUNG</name>
<organism evidence="8 9">
    <name type="scientific">Circinella minor</name>
    <dbReference type="NCBI Taxonomy" id="1195481"/>
    <lineage>
        <taxon>Eukaryota</taxon>
        <taxon>Fungi</taxon>
        <taxon>Fungi incertae sedis</taxon>
        <taxon>Mucoromycota</taxon>
        <taxon>Mucoromycotina</taxon>
        <taxon>Mucoromycetes</taxon>
        <taxon>Mucorales</taxon>
        <taxon>Lichtheimiaceae</taxon>
        <taxon>Circinella</taxon>
    </lineage>
</organism>
<dbReference type="GO" id="GO:0032472">
    <property type="term" value="P:Golgi calcium ion transport"/>
    <property type="evidence" value="ECO:0007669"/>
    <property type="project" value="TreeGrafter"/>
</dbReference>
<evidence type="ECO:0000313" key="8">
    <source>
        <dbReference type="EMBL" id="KAG2217924.1"/>
    </source>
</evidence>
<dbReference type="PANTHER" id="PTHR12608:SF1">
    <property type="entry name" value="TRANSMEMBRANE PROTEIN 165"/>
    <property type="match status" value="1"/>
</dbReference>
<dbReference type="PANTHER" id="PTHR12608">
    <property type="entry name" value="TRANSMEMBRANE PROTEIN HTP-1 RELATED"/>
    <property type="match status" value="1"/>
</dbReference>
<comment type="similarity">
    <text evidence="2 6">Belongs to the GDT1 family.</text>
</comment>
<dbReference type="PROSITE" id="PS01214">
    <property type="entry name" value="UPF0016"/>
    <property type="match status" value="1"/>
</dbReference>
<evidence type="ECO:0000256" key="3">
    <source>
        <dbReference type="ARBA" id="ARBA00022692"/>
    </source>
</evidence>
<evidence type="ECO:0000256" key="5">
    <source>
        <dbReference type="ARBA" id="ARBA00023136"/>
    </source>
</evidence>
<evidence type="ECO:0000256" key="7">
    <source>
        <dbReference type="SAM" id="MobiDB-lite"/>
    </source>
</evidence>
<feature type="signal peptide" evidence="6">
    <location>
        <begin position="1"/>
        <end position="21"/>
    </location>
</feature>
<dbReference type="Pfam" id="PF01169">
    <property type="entry name" value="GDT1"/>
    <property type="match status" value="2"/>
</dbReference>
<keyword evidence="5 6" id="KW-0472">Membrane</keyword>
<dbReference type="GO" id="GO:0015085">
    <property type="term" value="F:calcium ion transmembrane transporter activity"/>
    <property type="evidence" value="ECO:0007669"/>
    <property type="project" value="TreeGrafter"/>
</dbReference>